<organism evidence="1 2">
    <name type="scientific">Dermatophagoides pteronyssinus</name>
    <name type="common">European house dust mite</name>
    <dbReference type="NCBI Taxonomy" id="6956"/>
    <lineage>
        <taxon>Eukaryota</taxon>
        <taxon>Metazoa</taxon>
        <taxon>Ecdysozoa</taxon>
        <taxon>Arthropoda</taxon>
        <taxon>Chelicerata</taxon>
        <taxon>Arachnida</taxon>
        <taxon>Acari</taxon>
        <taxon>Acariformes</taxon>
        <taxon>Sarcoptiformes</taxon>
        <taxon>Astigmata</taxon>
        <taxon>Psoroptidia</taxon>
        <taxon>Analgoidea</taxon>
        <taxon>Pyroglyphidae</taxon>
        <taxon>Dermatophagoidinae</taxon>
        <taxon>Dermatophagoides</taxon>
    </lineage>
</organism>
<reference evidence="1 2" key="2">
    <citation type="journal article" date="2022" name="Mol. Biol. Evol.">
        <title>Comparative Genomics Reveals Insights into the Divergent Evolution of Astigmatic Mites and Household Pest Adaptations.</title>
        <authorList>
            <person name="Xiong Q."/>
            <person name="Wan A.T."/>
            <person name="Liu X."/>
            <person name="Fung C.S."/>
            <person name="Xiao X."/>
            <person name="Malainual N."/>
            <person name="Hou J."/>
            <person name="Wang L."/>
            <person name="Wang M."/>
            <person name="Yang K.Y."/>
            <person name="Cui Y."/>
            <person name="Leung E.L."/>
            <person name="Nong W."/>
            <person name="Shin S.K."/>
            <person name="Au S.W."/>
            <person name="Jeong K.Y."/>
            <person name="Chew F.T."/>
            <person name="Hui J.H."/>
            <person name="Leung T.F."/>
            <person name="Tungtrongchitr A."/>
            <person name="Zhong N."/>
            <person name="Liu Z."/>
            <person name="Tsui S.K."/>
        </authorList>
    </citation>
    <scope>NUCLEOTIDE SEQUENCE [LARGE SCALE GENOMIC DNA]</scope>
    <source>
        <strain evidence="1">Derp</strain>
    </source>
</reference>
<reference evidence="1 2" key="1">
    <citation type="journal article" date="2018" name="J. Allergy Clin. Immunol.">
        <title>High-quality assembly of Dermatophagoides pteronyssinus genome and transcriptome reveals a wide range of novel allergens.</title>
        <authorList>
            <person name="Liu X.Y."/>
            <person name="Yang K.Y."/>
            <person name="Wang M.Q."/>
            <person name="Kwok J.S."/>
            <person name="Zeng X."/>
            <person name="Yang Z."/>
            <person name="Xiao X.J."/>
            <person name="Lau C.P."/>
            <person name="Li Y."/>
            <person name="Huang Z.M."/>
            <person name="Ba J.G."/>
            <person name="Yim A.K."/>
            <person name="Ouyang C.Y."/>
            <person name="Ngai S.M."/>
            <person name="Chan T.F."/>
            <person name="Leung E.L."/>
            <person name="Liu L."/>
            <person name="Liu Z.G."/>
            <person name="Tsui S.K."/>
        </authorList>
    </citation>
    <scope>NUCLEOTIDE SEQUENCE [LARGE SCALE GENOMIC DNA]</scope>
    <source>
        <strain evidence="1">Derp</strain>
    </source>
</reference>
<evidence type="ECO:0000313" key="2">
    <source>
        <dbReference type="Proteomes" id="UP000887458"/>
    </source>
</evidence>
<dbReference type="EMBL" id="NJHN03000059">
    <property type="protein sequence ID" value="KAH9419467.1"/>
    <property type="molecule type" value="Genomic_DNA"/>
</dbReference>
<evidence type="ECO:0000313" key="1">
    <source>
        <dbReference type="EMBL" id="KAH9419467.1"/>
    </source>
</evidence>
<keyword evidence="2" id="KW-1185">Reference proteome</keyword>
<protein>
    <submittedName>
        <fullName evidence="1">Uncharacterized protein</fullName>
    </submittedName>
</protein>
<dbReference type="Proteomes" id="UP000887458">
    <property type="component" value="Unassembled WGS sequence"/>
</dbReference>
<comment type="caution">
    <text evidence="1">The sequence shown here is derived from an EMBL/GenBank/DDBJ whole genome shotgun (WGS) entry which is preliminary data.</text>
</comment>
<sequence length="61" mass="7045">MHIYLIRPSLLLLSSLINLDEFIHHHHYGIHSSFVVDDLDDDNDDDDCQMQFTATATTEKS</sequence>
<proteinExistence type="predicted"/>
<gene>
    <name evidence="1" type="ORF">DERP_010679</name>
</gene>
<accession>A0ABQ8JA39</accession>
<name>A0ABQ8JA39_DERPT</name>